<organism evidence="1 2">
    <name type="scientific">Candidatus Blackburnbacteria bacterium RIFCSPLOWO2_01_FULL_40_20</name>
    <dbReference type="NCBI Taxonomy" id="1797519"/>
    <lineage>
        <taxon>Bacteria</taxon>
        <taxon>Candidatus Blackburniibacteriota</taxon>
    </lineage>
</organism>
<evidence type="ECO:0000313" key="1">
    <source>
        <dbReference type="EMBL" id="OGY14312.1"/>
    </source>
</evidence>
<dbReference type="Pfam" id="PF03602">
    <property type="entry name" value="Cons_hypoth95"/>
    <property type="match status" value="1"/>
</dbReference>
<evidence type="ECO:0000313" key="2">
    <source>
        <dbReference type="Proteomes" id="UP000178659"/>
    </source>
</evidence>
<dbReference type="Gene3D" id="3.40.50.150">
    <property type="entry name" value="Vaccinia Virus protein VP39"/>
    <property type="match status" value="1"/>
</dbReference>
<dbReference type="SUPFAM" id="SSF53335">
    <property type="entry name" value="S-adenosyl-L-methionine-dependent methyltransferases"/>
    <property type="match status" value="1"/>
</dbReference>
<protein>
    <recommendedName>
        <fullName evidence="3">Spermine synthase</fullName>
    </recommendedName>
</protein>
<dbReference type="EMBL" id="MHCC01000001">
    <property type="protein sequence ID" value="OGY14312.1"/>
    <property type="molecule type" value="Genomic_DNA"/>
</dbReference>
<dbReference type="InterPro" id="IPR029063">
    <property type="entry name" value="SAM-dependent_MTases_sf"/>
</dbReference>
<dbReference type="CDD" id="cd02440">
    <property type="entry name" value="AdoMet_MTases"/>
    <property type="match status" value="1"/>
</dbReference>
<name>A0A1G1VGG5_9BACT</name>
<dbReference type="Proteomes" id="UP000178659">
    <property type="component" value="Unassembled WGS sequence"/>
</dbReference>
<gene>
    <name evidence="1" type="ORF">A3A77_02170</name>
</gene>
<comment type="caution">
    <text evidence="1">The sequence shown here is derived from an EMBL/GenBank/DDBJ whole genome shotgun (WGS) entry which is preliminary data.</text>
</comment>
<evidence type="ECO:0008006" key="3">
    <source>
        <dbReference type="Google" id="ProtNLM"/>
    </source>
</evidence>
<reference evidence="1 2" key="1">
    <citation type="journal article" date="2016" name="Nat. Commun.">
        <title>Thousands of microbial genomes shed light on interconnected biogeochemical processes in an aquifer system.</title>
        <authorList>
            <person name="Anantharaman K."/>
            <person name="Brown C.T."/>
            <person name="Hug L.A."/>
            <person name="Sharon I."/>
            <person name="Castelle C.J."/>
            <person name="Probst A.J."/>
            <person name="Thomas B.C."/>
            <person name="Singh A."/>
            <person name="Wilkins M.J."/>
            <person name="Karaoz U."/>
            <person name="Brodie E.L."/>
            <person name="Williams K.H."/>
            <person name="Hubbard S.S."/>
            <person name="Banfield J.F."/>
        </authorList>
    </citation>
    <scope>NUCLEOTIDE SEQUENCE [LARGE SCALE GENOMIC DNA]</scope>
</reference>
<accession>A0A1G1VGG5</accession>
<dbReference type="AlphaFoldDB" id="A0A1G1VGG5"/>
<sequence>MHKGTIVLSHFQVASLLQSQKEATVSISLDLGLTTSRVQVENSGIILPDGQRISWKDLGKISKHKNRCYLVENNTVSPIVVYSEKTGWVRTLYPTSSAPTTLISGILMHRIKDVDPTEDTVRKIGTLGSLKGAVVLDTATGLGYTAIEASKQANKVVTVELDPTALEIAQLNPWSQKLFNNPKIIQIVGDIGKEVKKFKNEDFTHIVHDPPTSRITGELYSGNLYKEFYRILKSGGKMFHYIGDPNSEHGAQVTPGVIRRLQEAGFRDIEKRPEAFGVVAVKF</sequence>
<proteinExistence type="predicted"/>